<name>A0A2M4D0S3_ANODA</name>
<evidence type="ECO:0000256" key="1">
    <source>
        <dbReference type="SAM" id="Phobius"/>
    </source>
</evidence>
<keyword evidence="1" id="KW-1133">Transmembrane helix</keyword>
<feature type="transmembrane region" description="Helical" evidence="1">
    <location>
        <begin position="45"/>
        <end position="70"/>
    </location>
</feature>
<accession>A0A2M4D0S3</accession>
<protein>
    <submittedName>
        <fullName evidence="2">Uncharacterized protein</fullName>
    </submittedName>
</protein>
<reference evidence="2" key="1">
    <citation type="submission" date="2018-01" db="EMBL/GenBank/DDBJ databases">
        <title>An insight into the sialome of Amazonian anophelines.</title>
        <authorList>
            <person name="Ribeiro J.M."/>
            <person name="Scarpassa V."/>
            <person name="Calvo E."/>
        </authorList>
    </citation>
    <scope>NUCLEOTIDE SEQUENCE</scope>
</reference>
<evidence type="ECO:0000313" key="2">
    <source>
        <dbReference type="EMBL" id="MBW71183.1"/>
    </source>
</evidence>
<keyword evidence="1" id="KW-0472">Membrane</keyword>
<dbReference type="AlphaFoldDB" id="A0A2M4D0S3"/>
<proteinExistence type="predicted"/>
<feature type="transmembrane region" description="Helical" evidence="1">
    <location>
        <begin position="112"/>
        <end position="133"/>
    </location>
</feature>
<dbReference type="EMBL" id="GGFL01007005">
    <property type="protein sequence ID" value="MBW71183.1"/>
    <property type="molecule type" value="Transcribed_RNA"/>
</dbReference>
<organism evidence="2">
    <name type="scientific">Anopheles darlingi</name>
    <name type="common">Mosquito</name>
    <dbReference type="NCBI Taxonomy" id="43151"/>
    <lineage>
        <taxon>Eukaryota</taxon>
        <taxon>Metazoa</taxon>
        <taxon>Ecdysozoa</taxon>
        <taxon>Arthropoda</taxon>
        <taxon>Hexapoda</taxon>
        <taxon>Insecta</taxon>
        <taxon>Pterygota</taxon>
        <taxon>Neoptera</taxon>
        <taxon>Endopterygota</taxon>
        <taxon>Diptera</taxon>
        <taxon>Nematocera</taxon>
        <taxon>Culicoidea</taxon>
        <taxon>Culicidae</taxon>
        <taxon>Anophelinae</taxon>
        <taxon>Anopheles</taxon>
    </lineage>
</organism>
<sequence length="182" mass="20135">MLSTLVPLLPSLLLLLLLLLPLLLLPLLTLVLMNSIITFTTKSPVVPIAAVLSKAILILQLISMLSFIIFCPIMSFHYPNHSASVVPLSMLRAHLLLLLPPMPLSAYRRPPLVLVSVQEFFLGYLLSPLILVIRTNPLSTVAAFLPIVLPHNPTLGRLRIPMVCNVRLLILSVLHPWNQTAQ</sequence>
<feature type="transmembrane region" description="Helical" evidence="1">
    <location>
        <begin position="12"/>
        <end position="33"/>
    </location>
</feature>
<keyword evidence="1" id="KW-0812">Transmembrane</keyword>